<evidence type="ECO:0000313" key="2">
    <source>
        <dbReference type="Proteomes" id="UP000308600"/>
    </source>
</evidence>
<dbReference type="Proteomes" id="UP000308600">
    <property type="component" value="Unassembled WGS sequence"/>
</dbReference>
<evidence type="ECO:0000313" key="1">
    <source>
        <dbReference type="EMBL" id="TFK59540.1"/>
    </source>
</evidence>
<keyword evidence="2" id="KW-1185">Reference proteome</keyword>
<reference evidence="1 2" key="1">
    <citation type="journal article" date="2019" name="Nat. Ecol. Evol.">
        <title>Megaphylogeny resolves global patterns of mushroom evolution.</title>
        <authorList>
            <person name="Varga T."/>
            <person name="Krizsan K."/>
            <person name="Foldi C."/>
            <person name="Dima B."/>
            <person name="Sanchez-Garcia M."/>
            <person name="Sanchez-Ramirez S."/>
            <person name="Szollosi G.J."/>
            <person name="Szarkandi J.G."/>
            <person name="Papp V."/>
            <person name="Albert L."/>
            <person name="Andreopoulos W."/>
            <person name="Angelini C."/>
            <person name="Antonin V."/>
            <person name="Barry K.W."/>
            <person name="Bougher N.L."/>
            <person name="Buchanan P."/>
            <person name="Buyck B."/>
            <person name="Bense V."/>
            <person name="Catcheside P."/>
            <person name="Chovatia M."/>
            <person name="Cooper J."/>
            <person name="Damon W."/>
            <person name="Desjardin D."/>
            <person name="Finy P."/>
            <person name="Geml J."/>
            <person name="Haridas S."/>
            <person name="Hughes K."/>
            <person name="Justo A."/>
            <person name="Karasinski D."/>
            <person name="Kautmanova I."/>
            <person name="Kiss B."/>
            <person name="Kocsube S."/>
            <person name="Kotiranta H."/>
            <person name="LaButti K.M."/>
            <person name="Lechner B.E."/>
            <person name="Liimatainen K."/>
            <person name="Lipzen A."/>
            <person name="Lukacs Z."/>
            <person name="Mihaltcheva S."/>
            <person name="Morgado L.N."/>
            <person name="Niskanen T."/>
            <person name="Noordeloos M.E."/>
            <person name="Ohm R.A."/>
            <person name="Ortiz-Santana B."/>
            <person name="Ovrebo C."/>
            <person name="Racz N."/>
            <person name="Riley R."/>
            <person name="Savchenko A."/>
            <person name="Shiryaev A."/>
            <person name="Soop K."/>
            <person name="Spirin V."/>
            <person name="Szebenyi C."/>
            <person name="Tomsovsky M."/>
            <person name="Tulloss R.E."/>
            <person name="Uehling J."/>
            <person name="Grigoriev I.V."/>
            <person name="Vagvolgyi C."/>
            <person name="Papp T."/>
            <person name="Martin F.M."/>
            <person name="Miettinen O."/>
            <person name="Hibbett D.S."/>
            <person name="Nagy L.G."/>
        </authorList>
    </citation>
    <scope>NUCLEOTIDE SEQUENCE [LARGE SCALE GENOMIC DNA]</scope>
    <source>
        <strain evidence="1 2">NL-1719</strain>
    </source>
</reference>
<gene>
    <name evidence="1" type="ORF">BDN72DRAFT_851242</name>
</gene>
<protein>
    <submittedName>
        <fullName evidence="1">Uncharacterized protein</fullName>
    </submittedName>
</protein>
<dbReference type="EMBL" id="ML208950">
    <property type="protein sequence ID" value="TFK59540.1"/>
    <property type="molecule type" value="Genomic_DNA"/>
</dbReference>
<sequence length="439" mass="48568">MAFLEHILNSDSGQSRVPISWTILVCQRWSQDIAFADTRKTDIPAYLLTRRTFGQCILAGTLLETIFQHGETDDRLKSVCEGQKGDVFVSTTRCPVFGGQLRAPGNGYRLLGPCPELRSVTGMPNPVCASSQDIVECNSEHVSVGSFFGGGYGETLGITPQNHFFLIFEISNLPGSRAPIPRLLPRPLQCPSPIESPNLLATSGLPSPSQWALPSPRNISDRQPPLTLTSSSSSNSGDERGIVCRPGTNQGRQPTTPTASSREQELTEGLDIGRVCQIMGISSTTFRGAIYEPGARNTALYRALINFKHLLDILECLRLDEPKSRQDYAGGLQLDMADVIELFNWNMFSYQKKYLAYRWGQKVADASWKGDIPAKGKSLYTQYQRWRGIVWFFQPGGGLDRQVSPQKIQNKPDEVAAAGLNQTMLFEKRSLLEGLLQFC</sequence>
<name>A0ACD3A2B8_9AGAR</name>
<proteinExistence type="predicted"/>
<organism evidence="1 2">
    <name type="scientific">Pluteus cervinus</name>
    <dbReference type="NCBI Taxonomy" id="181527"/>
    <lineage>
        <taxon>Eukaryota</taxon>
        <taxon>Fungi</taxon>
        <taxon>Dikarya</taxon>
        <taxon>Basidiomycota</taxon>
        <taxon>Agaricomycotina</taxon>
        <taxon>Agaricomycetes</taxon>
        <taxon>Agaricomycetidae</taxon>
        <taxon>Agaricales</taxon>
        <taxon>Pluteineae</taxon>
        <taxon>Pluteaceae</taxon>
        <taxon>Pluteus</taxon>
    </lineage>
</organism>
<accession>A0ACD3A2B8</accession>